<reference evidence="6 7" key="1">
    <citation type="submission" date="2017-10" db="EMBL/GenBank/DDBJ databases">
        <title>Sedimentibacterium mangrovi gen. nov., sp. nov., a novel member of family Phyllobacteriacea isolated from mangrove sediment.</title>
        <authorList>
            <person name="Liao H."/>
            <person name="Tian Y."/>
        </authorList>
    </citation>
    <scope>NUCLEOTIDE SEQUENCE [LARGE SCALE GENOMIC DNA]</scope>
    <source>
        <strain evidence="6 7">X9-2-2</strain>
    </source>
</reference>
<dbReference type="InterPro" id="IPR051310">
    <property type="entry name" value="MCP_chemotaxis"/>
</dbReference>
<name>A0A2G1QL36_9HYPH</name>
<feature type="domain" description="Methyl-accepting transducer" evidence="5">
    <location>
        <begin position="253"/>
        <end position="482"/>
    </location>
</feature>
<dbReference type="GO" id="GO:0020037">
    <property type="term" value="F:heme binding"/>
    <property type="evidence" value="ECO:0007669"/>
    <property type="project" value="InterPro"/>
</dbReference>
<dbReference type="GO" id="GO:0016020">
    <property type="term" value="C:membrane"/>
    <property type="evidence" value="ECO:0007669"/>
    <property type="project" value="InterPro"/>
</dbReference>
<dbReference type="PROSITE" id="PS50111">
    <property type="entry name" value="CHEMOTAXIS_TRANSDUC_2"/>
    <property type="match status" value="1"/>
</dbReference>
<gene>
    <name evidence="6" type="ORF">CSC94_16550</name>
</gene>
<dbReference type="AlphaFoldDB" id="A0A2G1QL36"/>
<evidence type="ECO:0000313" key="6">
    <source>
        <dbReference type="EMBL" id="PHP65928.1"/>
    </source>
</evidence>
<proteinExistence type="inferred from homology"/>
<evidence type="ECO:0000259" key="5">
    <source>
        <dbReference type="PROSITE" id="PS50111"/>
    </source>
</evidence>
<dbReference type="OrthoDB" id="3289104at2"/>
<dbReference type="InterPro" id="IPR009050">
    <property type="entry name" value="Globin-like_sf"/>
</dbReference>
<evidence type="ECO:0000256" key="3">
    <source>
        <dbReference type="PROSITE-ProRule" id="PRU00284"/>
    </source>
</evidence>
<dbReference type="Gene3D" id="1.10.490.10">
    <property type="entry name" value="Globins"/>
    <property type="match status" value="1"/>
</dbReference>
<dbReference type="Gene3D" id="1.10.287.950">
    <property type="entry name" value="Methyl-accepting chemotaxis protein"/>
    <property type="match status" value="1"/>
</dbReference>
<dbReference type="GO" id="GO:0006935">
    <property type="term" value="P:chemotaxis"/>
    <property type="evidence" value="ECO:0007669"/>
    <property type="project" value="UniProtKB-KW"/>
</dbReference>
<keyword evidence="7" id="KW-1185">Reference proteome</keyword>
<accession>A0A2G1QL36</accession>
<keyword evidence="3" id="KW-0807">Transducer</keyword>
<dbReference type="InterPro" id="IPR039379">
    <property type="entry name" value="Protoglobin_sensor_dom"/>
</dbReference>
<protein>
    <submittedName>
        <fullName evidence="6">Globin-coupled sensor protein</fullName>
    </submittedName>
</protein>
<dbReference type="Pfam" id="PF00015">
    <property type="entry name" value="MCPsignal"/>
    <property type="match status" value="1"/>
</dbReference>
<dbReference type="PANTHER" id="PTHR43531:SF11">
    <property type="entry name" value="METHYL-ACCEPTING CHEMOTAXIS PROTEIN 3"/>
    <property type="match status" value="1"/>
</dbReference>
<dbReference type="GO" id="GO:0019825">
    <property type="term" value="F:oxygen binding"/>
    <property type="evidence" value="ECO:0007669"/>
    <property type="project" value="InterPro"/>
</dbReference>
<evidence type="ECO:0000256" key="4">
    <source>
        <dbReference type="SAM" id="MobiDB-lite"/>
    </source>
</evidence>
<feature type="region of interest" description="Disordered" evidence="4">
    <location>
        <begin position="496"/>
        <end position="538"/>
    </location>
</feature>
<dbReference type="InterPro" id="IPR044398">
    <property type="entry name" value="Globin-sensor_dom"/>
</dbReference>
<dbReference type="PANTHER" id="PTHR43531">
    <property type="entry name" value="PROTEIN ICFG"/>
    <property type="match status" value="1"/>
</dbReference>
<dbReference type="GO" id="GO:0004888">
    <property type="term" value="F:transmembrane signaling receptor activity"/>
    <property type="evidence" value="ECO:0007669"/>
    <property type="project" value="InterPro"/>
</dbReference>
<dbReference type="SUPFAM" id="SSF58104">
    <property type="entry name" value="Methyl-accepting chemotaxis protein (MCP) signaling domain"/>
    <property type="match status" value="1"/>
</dbReference>
<organism evidence="6 7">
    <name type="scientific">Zhengella mangrovi</name>
    <dbReference type="NCBI Taxonomy" id="1982044"/>
    <lineage>
        <taxon>Bacteria</taxon>
        <taxon>Pseudomonadati</taxon>
        <taxon>Pseudomonadota</taxon>
        <taxon>Alphaproteobacteria</taxon>
        <taxon>Hyphomicrobiales</taxon>
        <taxon>Notoacmeibacteraceae</taxon>
        <taxon>Zhengella</taxon>
    </lineage>
</organism>
<keyword evidence="1" id="KW-0145">Chemotaxis</keyword>
<evidence type="ECO:0000256" key="1">
    <source>
        <dbReference type="ARBA" id="ARBA00022500"/>
    </source>
</evidence>
<evidence type="ECO:0000313" key="7">
    <source>
        <dbReference type="Proteomes" id="UP000221168"/>
    </source>
</evidence>
<dbReference type="CDD" id="cd11386">
    <property type="entry name" value="MCP_signal"/>
    <property type="match status" value="1"/>
</dbReference>
<comment type="caution">
    <text evidence="6">The sequence shown here is derived from an EMBL/GenBank/DDBJ whole genome shotgun (WGS) entry which is preliminary data.</text>
</comment>
<dbReference type="RefSeq" id="WP_099307479.1">
    <property type="nucleotide sequence ID" value="NZ_PDVP01000011.1"/>
</dbReference>
<dbReference type="InterPro" id="IPR004089">
    <property type="entry name" value="MCPsignal_dom"/>
</dbReference>
<dbReference type="SUPFAM" id="SSF46458">
    <property type="entry name" value="Globin-like"/>
    <property type="match status" value="1"/>
</dbReference>
<comment type="similarity">
    <text evidence="2">Belongs to the methyl-accepting chemotaxis (MCP) protein family.</text>
</comment>
<dbReference type="GO" id="GO:0007165">
    <property type="term" value="P:signal transduction"/>
    <property type="evidence" value="ECO:0007669"/>
    <property type="project" value="UniProtKB-KW"/>
</dbReference>
<feature type="compositionally biased region" description="Low complexity" evidence="4">
    <location>
        <begin position="511"/>
        <end position="526"/>
    </location>
</feature>
<sequence>MTEATAVTGFDRDIDGRRAFLGIDADTERDLKTIRALLEREIPRGLDHFYAKVKATPETAAFFSGDAHMGQAKNAQVSHWGAIAEGKFDDAYAERVNRIGSIHADIGLLPRWYIGGYGTLTDHLVHAILREYWPRFGLGGKAGGDRVASILSSLLRAIYLDMDLSLSVYFEKAEAARQTAKVEEARQASQAEAIAQERDRVCASFGKAIARLAEKNLDCKVTGDMPQAYQDLRNDFNQAIAGISRAIDDIGTSAETINSGSGEISIASDDLSRRAEQHAASVEEASATLATITDAVRTMAERAEKSGRLVNEAKGHGETSQGVVREAVSAMEKIDQSSSKISKIIGVIDDIAFQTNLLALNAGVEAARAGDAGKGFGVVAQEVRELAQRSAQAAKEIKSLITGSVNEVKNGVSLVRKTGAAMSEIVSRVNEVAGDMEATIADSRDQALRLEELNGTISVIDQGTQQNAAMAEQMTAASHSLKSEIAQIDAMLRSFRHEDQSGPSCPASLQRAAPSAVRPAVPRPASGSPVPALKTTSTLAPAADENWVEF</sequence>
<dbReference type="CDD" id="cd01068">
    <property type="entry name" value="globin_sensor"/>
    <property type="match status" value="1"/>
</dbReference>
<dbReference type="Proteomes" id="UP000221168">
    <property type="component" value="Unassembled WGS sequence"/>
</dbReference>
<dbReference type="SMART" id="SM00283">
    <property type="entry name" value="MA"/>
    <property type="match status" value="1"/>
</dbReference>
<dbReference type="EMBL" id="PDVP01000011">
    <property type="protein sequence ID" value="PHP65928.1"/>
    <property type="molecule type" value="Genomic_DNA"/>
</dbReference>
<dbReference type="Pfam" id="PF11563">
    <property type="entry name" value="Protoglobin"/>
    <property type="match status" value="1"/>
</dbReference>
<dbReference type="InterPro" id="IPR004090">
    <property type="entry name" value="Chemotax_Me-accpt_rcpt"/>
</dbReference>
<dbReference type="PRINTS" id="PR00260">
    <property type="entry name" value="CHEMTRNSDUCR"/>
</dbReference>
<dbReference type="InterPro" id="IPR012292">
    <property type="entry name" value="Globin/Proto"/>
</dbReference>
<evidence type="ECO:0000256" key="2">
    <source>
        <dbReference type="ARBA" id="ARBA00029447"/>
    </source>
</evidence>